<organism evidence="2 3">
    <name type="scientific">Arabidopsis thaliana</name>
    <name type="common">Mouse-ear cress</name>
    <dbReference type="NCBI Taxonomy" id="3702"/>
    <lineage>
        <taxon>Eukaryota</taxon>
        <taxon>Viridiplantae</taxon>
        <taxon>Streptophyta</taxon>
        <taxon>Embryophyta</taxon>
        <taxon>Tracheophyta</taxon>
        <taxon>Spermatophyta</taxon>
        <taxon>Magnoliopsida</taxon>
        <taxon>eudicotyledons</taxon>
        <taxon>Gunneridae</taxon>
        <taxon>Pentapetalae</taxon>
        <taxon>rosids</taxon>
        <taxon>malvids</taxon>
        <taxon>Brassicales</taxon>
        <taxon>Brassicaceae</taxon>
        <taxon>Camelineae</taxon>
        <taxon>Arabidopsis</taxon>
    </lineage>
</organism>
<dbReference type="Proteomes" id="UP000078284">
    <property type="component" value="Chromosome 1"/>
</dbReference>
<proteinExistence type="predicted"/>
<evidence type="ECO:0000256" key="1">
    <source>
        <dbReference type="SAM" id="MobiDB-lite"/>
    </source>
</evidence>
<evidence type="ECO:0000313" key="2">
    <source>
        <dbReference type="EMBL" id="OAP12471.1"/>
    </source>
</evidence>
<protein>
    <submittedName>
        <fullName evidence="2">Uncharacterized protein</fullName>
    </submittedName>
</protein>
<dbReference type="AlphaFoldDB" id="A0A178W440"/>
<reference evidence="3" key="1">
    <citation type="journal article" date="2016" name="Proc. Natl. Acad. Sci. U.S.A.">
        <title>Chromosome-level assembly of Arabidopsis thaliana Ler reveals the extent of translocation and inversion polymorphisms.</title>
        <authorList>
            <person name="Zapata L."/>
            <person name="Ding J."/>
            <person name="Willing E.M."/>
            <person name="Hartwig B."/>
            <person name="Bezdan D."/>
            <person name="Jiao W.B."/>
            <person name="Patel V."/>
            <person name="Velikkakam James G."/>
            <person name="Koornneef M."/>
            <person name="Ossowski S."/>
            <person name="Schneeberger K."/>
        </authorList>
    </citation>
    <scope>NUCLEOTIDE SEQUENCE [LARGE SCALE GENOMIC DNA]</scope>
    <source>
        <strain evidence="3">cv. Landsberg erecta</strain>
    </source>
</reference>
<sequence>MVMDHRFQKRSPAAESKVRTVDWTIKHLSDLEHKALTFEELVSKKSADKHSSAKLSPDFNSESGEV</sequence>
<evidence type="ECO:0000313" key="3">
    <source>
        <dbReference type="Proteomes" id="UP000078284"/>
    </source>
</evidence>
<accession>A0A178W440</accession>
<name>A0A178W440_ARATH</name>
<comment type="caution">
    <text evidence="2">The sequence shown here is derived from an EMBL/GenBank/DDBJ whole genome shotgun (WGS) entry which is preliminary data.</text>
</comment>
<gene>
    <name evidence="2" type="ordered locus">AXX17_At1g64820</name>
</gene>
<dbReference type="EMBL" id="LUHQ01000001">
    <property type="protein sequence ID" value="OAP12471.1"/>
    <property type="molecule type" value="Genomic_DNA"/>
</dbReference>
<feature type="region of interest" description="Disordered" evidence="1">
    <location>
        <begin position="45"/>
        <end position="66"/>
    </location>
</feature>